<dbReference type="CDD" id="cd08414">
    <property type="entry name" value="PBP2_LTTR_aromatics_like"/>
    <property type="match status" value="1"/>
</dbReference>
<dbReference type="FunFam" id="1.10.10.10:FF:000001">
    <property type="entry name" value="LysR family transcriptional regulator"/>
    <property type="match status" value="1"/>
</dbReference>
<keyword evidence="3 7" id="KW-0238">DNA-binding</keyword>
<evidence type="ECO:0000256" key="2">
    <source>
        <dbReference type="ARBA" id="ARBA00023015"/>
    </source>
</evidence>
<protein>
    <submittedName>
        <fullName evidence="7">DNA-binding transcriptional LysR family regulator</fullName>
    </submittedName>
</protein>
<dbReference type="PROSITE" id="PS50931">
    <property type="entry name" value="HTH_LYSR"/>
    <property type="match status" value="1"/>
</dbReference>
<dbReference type="GO" id="GO:0032993">
    <property type="term" value="C:protein-DNA complex"/>
    <property type="evidence" value="ECO:0007669"/>
    <property type="project" value="TreeGrafter"/>
</dbReference>
<dbReference type="SUPFAM" id="SSF53850">
    <property type="entry name" value="Periplasmic binding protein-like II"/>
    <property type="match status" value="1"/>
</dbReference>
<dbReference type="InterPro" id="IPR036388">
    <property type="entry name" value="WH-like_DNA-bd_sf"/>
</dbReference>
<comment type="similarity">
    <text evidence="1">Belongs to the LysR transcriptional regulatory family.</text>
</comment>
<dbReference type="PRINTS" id="PR00039">
    <property type="entry name" value="HTHLYSR"/>
</dbReference>
<proteinExistence type="inferred from homology"/>
<name>A0A7W8A4X0_9ACTN</name>
<dbReference type="PANTHER" id="PTHR30346:SF0">
    <property type="entry name" value="HCA OPERON TRANSCRIPTIONAL ACTIVATOR HCAR"/>
    <property type="match status" value="1"/>
</dbReference>
<evidence type="ECO:0000259" key="6">
    <source>
        <dbReference type="PROSITE" id="PS50931"/>
    </source>
</evidence>
<accession>A0A7W8A4X0</accession>
<evidence type="ECO:0000256" key="4">
    <source>
        <dbReference type="ARBA" id="ARBA00023163"/>
    </source>
</evidence>
<dbReference type="Pfam" id="PF00126">
    <property type="entry name" value="HTH_1"/>
    <property type="match status" value="1"/>
</dbReference>
<dbReference type="AlphaFoldDB" id="A0A7W8A4X0"/>
<dbReference type="Gene3D" id="3.40.190.10">
    <property type="entry name" value="Periplasmic binding protein-like II"/>
    <property type="match status" value="2"/>
</dbReference>
<evidence type="ECO:0000256" key="5">
    <source>
        <dbReference type="SAM" id="MobiDB-lite"/>
    </source>
</evidence>
<dbReference type="Gene3D" id="1.10.10.10">
    <property type="entry name" value="Winged helix-like DNA-binding domain superfamily/Winged helix DNA-binding domain"/>
    <property type="match status" value="1"/>
</dbReference>
<evidence type="ECO:0000256" key="3">
    <source>
        <dbReference type="ARBA" id="ARBA00023125"/>
    </source>
</evidence>
<sequence length="306" mass="34377">MSTDVHLRHLRYFIAVAEELNFTRAAERLYVSQPALSKQIRQLEAELGTSLFKRDRRSVALTESGRALLPHARNLLATWDAFMMPSSRLRIGMSTVLGRGLLPSIRAAIPDVELVVRQFGWDDPTAGLRESSSDVAFVWLPLPDPDAYEWIHVADEPRLLLVPGGHRLARRDHVDIDELLDEPWLALPKRSGALRDHWLALEQRRGHQVRVTAEITATDETHEALVNGVGICFVAAGNASIFTRDGIVAIPVKGLPSAHLVLAWRRDDRRSLVRTFARAAQKAPRRLDHAHRYSHPRPRSPSESAV</sequence>
<reference evidence="7 8" key="1">
    <citation type="submission" date="2020-08" db="EMBL/GenBank/DDBJ databases">
        <title>Genomic Encyclopedia of Type Strains, Phase IV (KMG-IV): sequencing the most valuable type-strain genomes for metagenomic binning, comparative biology and taxonomic classification.</title>
        <authorList>
            <person name="Goeker M."/>
        </authorList>
    </citation>
    <scope>NUCLEOTIDE SEQUENCE [LARGE SCALE GENOMIC DNA]</scope>
    <source>
        <strain evidence="7 8">DSM 45385</strain>
    </source>
</reference>
<evidence type="ECO:0000256" key="1">
    <source>
        <dbReference type="ARBA" id="ARBA00009437"/>
    </source>
</evidence>
<keyword evidence="2" id="KW-0805">Transcription regulation</keyword>
<dbReference type="EMBL" id="JACHIN010000005">
    <property type="protein sequence ID" value="MBB5078786.1"/>
    <property type="molecule type" value="Genomic_DNA"/>
</dbReference>
<feature type="domain" description="HTH lysR-type" evidence="6">
    <location>
        <begin position="5"/>
        <end position="62"/>
    </location>
</feature>
<evidence type="ECO:0000313" key="8">
    <source>
        <dbReference type="Proteomes" id="UP000568380"/>
    </source>
</evidence>
<dbReference type="InterPro" id="IPR000847">
    <property type="entry name" value="LysR_HTH_N"/>
</dbReference>
<gene>
    <name evidence="7" type="ORF">HNR40_004272</name>
</gene>
<dbReference type="GO" id="GO:0003677">
    <property type="term" value="F:DNA binding"/>
    <property type="evidence" value="ECO:0007669"/>
    <property type="project" value="UniProtKB-KW"/>
</dbReference>
<dbReference type="RefSeq" id="WP_184963805.1">
    <property type="nucleotide sequence ID" value="NZ_JACHIN010000005.1"/>
</dbReference>
<dbReference type="InterPro" id="IPR036390">
    <property type="entry name" value="WH_DNA-bd_sf"/>
</dbReference>
<dbReference type="PANTHER" id="PTHR30346">
    <property type="entry name" value="TRANSCRIPTIONAL DUAL REGULATOR HCAR-RELATED"/>
    <property type="match status" value="1"/>
</dbReference>
<dbReference type="GO" id="GO:0003700">
    <property type="term" value="F:DNA-binding transcription factor activity"/>
    <property type="evidence" value="ECO:0007669"/>
    <property type="project" value="InterPro"/>
</dbReference>
<evidence type="ECO:0000313" key="7">
    <source>
        <dbReference type="EMBL" id="MBB5078786.1"/>
    </source>
</evidence>
<keyword evidence="4" id="KW-0804">Transcription</keyword>
<comment type="caution">
    <text evidence="7">The sequence shown here is derived from an EMBL/GenBank/DDBJ whole genome shotgun (WGS) entry which is preliminary data.</text>
</comment>
<feature type="region of interest" description="Disordered" evidence="5">
    <location>
        <begin position="283"/>
        <end position="306"/>
    </location>
</feature>
<keyword evidence="8" id="KW-1185">Reference proteome</keyword>
<organism evidence="7 8">
    <name type="scientific">Nonomuraea endophytica</name>
    <dbReference type="NCBI Taxonomy" id="714136"/>
    <lineage>
        <taxon>Bacteria</taxon>
        <taxon>Bacillati</taxon>
        <taxon>Actinomycetota</taxon>
        <taxon>Actinomycetes</taxon>
        <taxon>Streptosporangiales</taxon>
        <taxon>Streptosporangiaceae</taxon>
        <taxon>Nonomuraea</taxon>
    </lineage>
</organism>
<dbReference type="Pfam" id="PF03466">
    <property type="entry name" value="LysR_substrate"/>
    <property type="match status" value="1"/>
</dbReference>
<dbReference type="Proteomes" id="UP000568380">
    <property type="component" value="Unassembled WGS sequence"/>
</dbReference>
<dbReference type="InterPro" id="IPR005119">
    <property type="entry name" value="LysR_subst-bd"/>
</dbReference>
<dbReference type="SUPFAM" id="SSF46785">
    <property type="entry name" value="Winged helix' DNA-binding domain"/>
    <property type="match status" value="1"/>
</dbReference>